<evidence type="ECO:0000313" key="9">
    <source>
        <dbReference type="Proteomes" id="UP000262621"/>
    </source>
</evidence>
<keyword evidence="3" id="KW-0479">Metal-binding</keyword>
<dbReference type="InterPro" id="IPR023404">
    <property type="entry name" value="rSAM_horseshoe"/>
</dbReference>
<evidence type="ECO:0000256" key="5">
    <source>
        <dbReference type="ARBA" id="ARBA00023014"/>
    </source>
</evidence>
<reference evidence="8 9" key="1">
    <citation type="submission" date="2018-08" db="EMBL/GenBank/DDBJ databases">
        <title>Verrucosispora craniellae sp. nov., isolated from a marine sponge in the South China Sea.</title>
        <authorList>
            <person name="Li L."/>
            <person name="Lin H.W."/>
        </authorList>
    </citation>
    <scope>NUCLEOTIDE SEQUENCE [LARGE SCALE GENOMIC DNA]</scope>
    <source>
        <strain evidence="8 9">LHW63014</strain>
    </source>
</reference>
<dbReference type="Proteomes" id="UP000262621">
    <property type="component" value="Unassembled WGS sequence"/>
</dbReference>
<feature type="region of interest" description="Disordered" evidence="6">
    <location>
        <begin position="1"/>
        <end position="48"/>
    </location>
</feature>
<evidence type="ECO:0000313" key="8">
    <source>
        <dbReference type="EMBL" id="RFS45545.1"/>
    </source>
</evidence>
<evidence type="ECO:0000256" key="6">
    <source>
        <dbReference type="SAM" id="MobiDB-lite"/>
    </source>
</evidence>
<gene>
    <name evidence="8" type="ORF">D0Q02_15690</name>
</gene>
<name>A0A372FXN1_9ACTN</name>
<dbReference type="InterPro" id="IPR006638">
    <property type="entry name" value="Elp3/MiaA/NifB-like_rSAM"/>
</dbReference>
<dbReference type="PANTHER" id="PTHR43409:SF7">
    <property type="entry name" value="BLL1977 PROTEIN"/>
    <property type="match status" value="1"/>
</dbReference>
<dbReference type="CDD" id="cd01335">
    <property type="entry name" value="Radical_SAM"/>
    <property type="match status" value="1"/>
</dbReference>
<comment type="cofactor">
    <cofactor evidence="1">
        <name>[4Fe-4S] cluster</name>
        <dbReference type="ChEBI" id="CHEBI:49883"/>
    </cofactor>
</comment>
<proteinExistence type="predicted"/>
<evidence type="ECO:0000256" key="2">
    <source>
        <dbReference type="ARBA" id="ARBA00022691"/>
    </source>
</evidence>
<sequence length="436" mass="49519">MPAASRRGVRHQPAQTAPCRGHPLRQTRSALRSHRHHQHDRQLAPAPRTALMTHDLDRLPIPDYGDYFAALERHGQATILGDEPVKLPVEFARGCWWGQKHHCTFCGLNALGMGYRSKSPGRAMSELSTLLSAYPTVHVEAVDNILDMSYLSSFCTELADRRWDIHVFFEVKANLTREQLAVLRRAGILTIQPGIESLSTHVLKLMRKGSTKLLNIRLLKWARYHGIRVAWNLLAGFPGETDEDYREQVELIPLLHHLFPPDGCSRLWLERFSPYFTDPSFPISDVRPRSSYRHIYPDSLDHSQIAYFFDYTAKGIGSDEAFGALSSAARRWRQRWAEHRPSLIYQRVPGRLVLVDTRAEQPRRAVLTGWQAEAYELCGDRPHSADRIRAGLESAGHRVTTAEVGALLDQCCRSGVMVSEDGHYLSLAIPENPGWW</sequence>
<evidence type="ECO:0000256" key="4">
    <source>
        <dbReference type="ARBA" id="ARBA00023004"/>
    </source>
</evidence>
<feature type="domain" description="Elp3/MiaA/NifB-like radical SAM core" evidence="7">
    <location>
        <begin position="85"/>
        <end position="298"/>
    </location>
</feature>
<accession>A0A372FXN1</accession>
<dbReference type="Pfam" id="PF04055">
    <property type="entry name" value="Radical_SAM"/>
    <property type="match status" value="1"/>
</dbReference>
<keyword evidence="4" id="KW-0408">Iron</keyword>
<dbReference type="SFLD" id="SFLDF00324">
    <property type="entry name" value="bacteriocin_maturation"/>
    <property type="match status" value="1"/>
</dbReference>
<dbReference type="GO" id="GO:0003824">
    <property type="term" value="F:catalytic activity"/>
    <property type="evidence" value="ECO:0007669"/>
    <property type="project" value="InterPro"/>
</dbReference>
<organism evidence="8 9">
    <name type="scientific">Micromonospora craniellae</name>
    <dbReference type="NCBI Taxonomy" id="2294034"/>
    <lineage>
        <taxon>Bacteria</taxon>
        <taxon>Bacillati</taxon>
        <taxon>Actinomycetota</taxon>
        <taxon>Actinomycetes</taxon>
        <taxon>Micromonosporales</taxon>
        <taxon>Micromonosporaceae</taxon>
        <taxon>Micromonospora</taxon>
    </lineage>
</organism>
<dbReference type="GO" id="GO:0051536">
    <property type="term" value="F:iron-sulfur cluster binding"/>
    <property type="evidence" value="ECO:0007669"/>
    <property type="project" value="UniProtKB-KW"/>
</dbReference>
<evidence type="ECO:0000259" key="7">
    <source>
        <dbReference type="SMART" id="SM00729"/>
    </source>
</evidence>
<keyword evidence="2" id="KW-0949">S-adenosyl-L-methionine</keyword>
<dbReference type="InterPro" id="IPR007197">
    <property type="entry name" value="rSAM"/>
</dbReference>
<keyword evidence="5" id="KW-0411">Iron-sulfur</keyword>
<dbReference type="Gene3D" id="3.80.30.20">
    <property type="entry name" value="tm_1862 like domain"/>
    <property type="match status" value="1"/>
</dbReference>
<protein>
    <submittedName>
        <fullName evidence="8">RiPP maturation radical SAM protein 1</fullName>
    </submittedName>
</protein>
<dbReference type="NCBIfam" id="TIGR03975">
    <property type="entry name" value="rSAM_ocin_1"/>
    <property type="match status" value="1"/>
</dbReference>
<dbReference type="InterPro" id="IPR023984">
    <property type="entry name" value="rSAM_ocin_1"/>
</dbReference>
<dbReference type="AlphaFoldDB" id="A0A372FXN1"/>
<dbReference type="InterPro" id="IPR058240">
    <property type="entry name" value="rSAM_sf"/>
</dbReference>
<dbReference type="EMBL" id="QVFU01000015">
    <property type="protein sequence ID" value="RFS45545.1"/>
    <property type="molecule type" value="Genomic_DNA"/>
</dbReference>
<evidence type="ECO:0000256" key="3">
    <source>
        <dbReference type="ARBA" id="ARBA00022723"/>
    </source>
</evidence>
<dbReference type="GO" id="GO:0046872">
    <property type="term" value="F:metal ion binding"/>
    <property type="evidence" value="ECO:0007669"/>
    <property type="project" value="UniProtKB-KW"/>
</dbReference>
<dbReference type="PANTHER" id="PTHR43409">
    <property type="entry name" value="ANAEROBIC MAGNESIUM-PROTOPORPHYRIN IX MONOMETHYL ESTER CYCLASE-RELATED"/>
    <property type="match status" value="1"/>
</dbReference>
<dbReference type="SMART" id="SM00729">
    <property type="entry name" value="Elp3"/>
    <property type="match status" value="1"/>
</dbReference>
<dbReference type="SFLD" id="SFLDG01082">
    <property type="entry name" value="B12-binding_domain_containing"/>
    <property type="match status" value="1"/>
</dbReference>
<evidence type="ECO:0000256" key="1">
    <source>
        <dbReference type="ARBA" id="ARBA00001966"/>
    </source>
</evidence>
<comment type="caution">
    <text evidence="8">The sequence shown here is derived from an EMBL/GenBank/DDBJ whole genome shotgun (WGS) entry which is preliminary data.</text>
</comment>
<dbReference type="GO" id="GO:0005829">
    <property type="term" value="C:cytosol"/>
    <property type="evidence" value="ECO:0007669"/>
    <property type="project" value="TreeGrafter"/>
</dbReference>
<dbReference type="SFLD" id="SFLDS00029">
    <property type="entry name" value="Radical_SAM"/>
    <property type="match status" value="1"/>
</dbReference>
<dbReference type="InterPro" id="IPR051198">
    <property type="entry name" value="BchE-like"/>
</dbReference>
<keyword evidence="9" id="KW-1185">Reference proteome</keyword>
<dbReference type="SUPFAM" id="SSF102114">
    <property type="entry name" value="Radical SAM enzymes"/>
    <property type="match status" value="1"/>
</dbReference>